<name>A0ABW3SXU8_9CAUL</name>
<keyword evidence="3" id="KW-1185">Reference proteome</keyword>
<protein>
    <submittedName>
        <fullName evidence="2">Uncharacterized protein</fullName>
    </submittedName>
</protein>
<gene>
    <name evidence="2" type="ORF">ACFQ27_01505</name>
</gene>
<feature type="transmembrane region" description="Helical" evidence="1">
    <location>
        <begin position="101"/>
        <end position="122"/>
    </location>
</feature>
<reference evidence="3" key="1">
    <citation type="journal article" date="2019" name="Int. J. Syst. Evol. Microbiol.">
        <title>The Global Catalogue of Microorganisms (GCM) 10K type strain sequencing project: providing services to taxonomists for standard genome sequencing and annotation.</title>
        <authorList>
            <consortium name="The Broad Institute Genomics Platform"/>
            <consortium name="The Broad Institute Genome Sequencing Center for Infectious Disease"/>
            <person name="Wu L."/>
            <person name="Ma J."/>
        </authorList>
    </citation>
    <scope>NUCLEOTIDE SEQUENCE [LARGE SCALE GENOMIC DNA]</scope>
    <source>
        <strain evidence="3">CCUG 55074</strain>
    </source>
</reference>
<keyword evidence="1" id="KW-0472">Membrane</keyword>
<comment type="caution">
    <text evidence="2">The sequence shown here is derived from an EMBL/GenBank/DDBJ whole genome shotgun (WGS) entry which is preliminary data.</text>
</comment>
<evidence type="ECO:0000256" key="1">
    <source>
        <dbReference type="SAM" id="Phobius"/>
    </source>
</evidence>
<feature type="transmembrane region" description="Helical" evidence="1">
    <location>
        <begin position="54"/>
        <end position="73"/>
    </location>
</feature>
<dbReference type="Proteomes" id="UP001597216">
    <property type="component" value="Unassembled WGS sequence"/>
</dbReference>
<organism evidence="2 3">
    <name type="scientific">Phenylobacterium conjunctum</name>
    <dbReference type="NCBI Taxonomy" id="1298959"/>
    <lineage>
        <taxon>Bacteria</taxon>
        <taxon>Pseudomonadati</taxon>
        <taxon>Pseudomonadota</taxon>
        <taxon>Alphaproteobacteria</taxon>
        <taxon>Caulobacterales</taxon>
        <taxon>Caulobacteraceae</taxon>
        <taxon>Phenylobacterium</taxon>
    </lineage>
</organism>
<proteinExistence type="predicted"/>
<accession>A0ABW3SXU8</accession>
<feature type="transmembrane region" description="Helical" evidence="1">
    <location>
        <begin position="20"/>
        <end position="42"/>
    </location>
</feature>
<evidence type="ECO:0000313" key="3">
    <source>
        <dbReference type="Proteomes" id="UP001597216"/>
    </source>
</evidence>
<dbReference type="RefSeq" id="WP_377352109.1">
    <property type="nucleotide sequence ID" value="NZ_JBHTLQ010000002.1"/>
</dbReference>
<dbReference type="EMBL" id="JBHTLQ010000002">
    <property type="protein sequence ID" value="MFD1189242.1"/>
    <property type="molecule type" value="Genomic_DNA"/>
</dbReference>
<evidence type="ECO:0000313" key="2">
    <source>
        <dbReference type="EMBL" id="MFD1189242.1"/>
    </source>
</evidence>
<sequence length="132" mass="14019">MLISLPTLFDGLDNGGLLKTVAMFALFGGYPATLIFGVPALLILKRWLRPRLMWLMLAGGLVASAPVACSTLTGPQPESAWVDGRLIAQGGNLTEAGWTQMSHLLVAIFVLCATGGLTFWLVGVRQPGKVPK</sequence>
<keyword evidence="1" id="KW-1133">Transmembrane helix</keyword>
<keyword evidence="1" id="KW-0812">Transmembrane</keyword>